<dbReference type="RefSeq" id="XP_013879961.1">
    <property type="nucleotide sequence ID" value="XM_014024507.1"/>
</dbReference>
<evidence type="ECO:0000256" key="1">
    <source>
        <dbReference type="SAM" id="MobiDB-lite"/>
    </source>
</evidence>
<keyword evidence="2" id="KW-1185">Reference proteome</keyword>
<feature type="compositionally biased region" description="Basic and acidic residues" evidence="1">
    <location>
        <begin position="147"/>
        <end position="173"/>
    </location>
</feature>
<feature type="region of interest" description="Disordered" evidence="1">
    <location>
        <begin position="139"/>
        <end position="185"/>
    </location>
</feature>
<feature type="compositionally biased region" description="Basic and acidic residues" evidence="1">
    <location>
        <begin position="21"/>
        <end position="32"/>
    </location>
</feature>
<dbReference type="GeneID" id="106529158"/>
<dbReference type="KEGG" id="alim:106529158"/>
<protein>
    <submittedName>
        <fullName evidence="3">Uncharacterized protein LOC106529158</fullName>
    </submittedName>
</protein>
<accession>A0A2I4CIZ7</accession>
<dbReference type="Proteomes" id="UP000192220">
    <property type="component" value="Unplaced"/>
</dbReference>
<organism evidence="2 3">
    <name type="scientific">Austrofundulus limnaeus</name>
    <name type="common">Annual killifish</name>
    <dbReference type="NCBI Taxonomy" id="52670"/>
    <lineage>
        <taxon>Eukaryota</taxon>
        <taxon>Metazoa</taxon>
        <taxon>Chordata</taxon>
        <taxon>Craniata</taxon>
        <taxon>Vertebrata</taxon>
        <taxon>Euteleostomi</taxon>
        <taxon>Actinopterygii</taxon>
        <taxon>Neopterygii</taxon>
        <taxon>Teleostei</taxon>
        <taxon>Neoteleostei</taxon>
        <taxon>Acanthomorphata</taxon>
        <taxon>Ovalentaria</taxon>
        <taxon>Atherinomorphae</taxon>
        <taxon>Cyprinodontiformes</taxon>
        <taxon>Rivulidae</taxon>
        <taxon>Austrofundulus</taxon>
    </lineage>
</organism>
<reference evidence="3" key="1">
    <citation type="submission" date="2025-08" db="UniProtKB">
        <authorList>
            <consortium name="RefSeq"/>
        </authorList>
    </citation>
    <scope>IDENTIFICATION</scope>
    <source>
        <strain evidence="3">Quisiro</strain>
    </source>
</reference>
<feature type="region of interest" description="Disordered" evidence="1">
    <location>
        <begin position="1"/>
        <end position="63"/>
    </location>
</feature>
<proteinExistence type="predicted"/>
<gene>
    <name evidence="3" type="primary">LOC106529158</name>
</gene>
<name>A0A2I4CIZ7_AUSLI</name>
<sequence>MFVIKTDPPEQPSRSLILDQEDQKPPQIKEEIGEVDVTDFISNPDPVKSEDEEEKPQLSKRRHSWNIESIGSEFLAVEMKEESFCDSSKEVQKPPQIKEEQGDVTEFNFVSVFVKREGEEEKPQPSELHHSWCNEITDSARSGPDQYLKDKTLDSSERDVSDGDWEESNKPRSDLFSVETNEASVGDKSLKSVEKPFSCSVCFQCFNTEKFLLVTKIFTTA</sequence>
<evidence type="ECO:0000313" key="3">
    <source>
        <dbReference type="RefSeq" id="XP_013879961.1"/>
    </source>
</evidence>
<dbReference type="AlphaFoldDB" id="A0A2I4CIZ7"/>
<dbReference type="InParanoid" id="A0A2I4CIZ7"/>
<evidence type="ECO:0000313" key="2">
    <source>
        <dbReference type="Proteomes" id="UP000192220"/>
    </source>
</evidence>